<organism evidence="2 3">
    <name type="scientific">Luteolibacter arcticus</name>
    <dbReference type="NCBI Taxonomy" id="1581411"/>
    <lineage>
        <taxon>Bacteria</taxon>
        <taxon>Pseudomonadati</taxon>
        <taxon>Verrucomicrobiota</taxon>
        <taxon>Verrucomicrobiia</taxon>
        <taxon>Verrucomicrobiales</taxon>
        <taxon>Verrucomicrobiaceae</taxon>
        <taxon>Luteolibacter</taxon>
    </lineage>
</organism>
<reference evidence="2 3" key="1">
    <citation type="submission" date="2022-10" db="EMBL/GenBank/DDBJ databases">
        <title>Luteolibacter arcticus strain CCTCC AB 2014275, whole genome shotgun sequencing project.</title>
        <authorList>
            <person name="Zhao G."/>
            <person name="Shen L."/>
        </authorList>
    </citation>
    <scope>NUCLEOTIDE SEQUENCE [LARGE SCALE GENOMIC DNA]</scope>
    <source>
        <strain evidence="2 3">CCTCC AB 2014275</strain>
    </source>
</reference>
<protein>
    <recommendedName>
        <fullName evidence="4">ATP-binding protein</fullName>
    </recommendedName>
</protein>
<dbReference type="Proteomes" id="UP001320876">
    <property type="component" value="Unassembled WGS sequence"/>
</dbReference>
<dbReference type="SUPFAM" id="SSF52540">
    <property type="entry name" value="P-loop containing nucleoside triphosphate hydrolases"/>
    <property type="match status" value="1"/>
</dbReference>
<name>A0ABT3GL51_9BACT</name>
<proteinExistence type="predicted"/>
<comment type="caution">
    <text evidence="2">The sequence shown here is derived from an EMBL/GenBank/DDBJ whole genome shotgun (WGS) entry which is preliminary data.</text>
</comment>
<dbReference type="EMBL" id="JAPDDT010000007">
    <property type="protein sequence ID" value="MCW1924244.1"/>
    <property type="molecule type" value="Genomic_DNA"/>
</dbReference>
<feature type="region of interest" description="Disordered" evidence="1">
    <location>
        <begin position="1735"/>
        <end position="1763"/>
    </location>
</feature>
<evidence type="ECO:0008006" key="4">
    <source>
        <dbReference type="Google" id="ProtNLM"/>
    </source>
</evidence>
<gene>
    <name evidence="2" type="ORF">OKA05_16880</name>
</gene>
<evidence type="ECO:0000256" key="1">
    <source>
        <dbReference type="SAM" id="MobiDB-lite"/>
    </source>
</evidence>
<sequence>MDQDLVRPSRAGDAFHYRWAARRCLKLLNPGSGVERVFIEGSEESRLGGECSIDVAEYLEDGRISYFQLKHTTTQMGTPFRFSDLEITLKRFLERFAADQTAPVSFHFVTNRPVSGQLKNALSKISEGKGRSSAYFKKLQKLTALDSEGIEEFSNRLNICDTEGDFRQQKNHLRKESAPYFTSAAESIEMDSLIALVAERALPVPAGKDPSAITKEEVLSQFQIGSEKVLYPADPKFDPVTNPQKREFQDELLEWILRDDSPLVIRASGGVGKTVVAQQLAGALSRPHRAIVYDCFGNGSYRNPSEPRHPTKVALVQIANELARDGLCSPLIPRPHDGDHTLFAAFKDRLIQAITILRERDPEARLFLIIDAADNSEMAAEETEEKGFAKLLFREDLPAGCKLVAFSRPGKGRAELLQPPPTCHYYDLPSFTPAESLVHLRSVFPSATPSEGEEFHKLSQGNPRVQAFALTEETRDLNRLLAWLGPGNLTVEDIISGQLETAVANLKKKCPDVMQSQITSVCRCLATLPPCIPKEVLASAAKLESSDIDSFVADLGRPLWISDNLVYFRDEPTESWFRDAFAAETGQISEMVEDLMPLSETSTYVARALPSLLHRAKRSAELLAFALSDRGLPRNAGAAEVKEIIIQRTQFAFKAALRGNRLLDGCKLAFKAAEEMAGTERVDELLQRHADFIGSCLSPAATQELALSRRLSVGWTGSSNIYTALLLSGHGDFRGQALSFLRSSRNWLHTFMEDVRKRRKGADDPFEHGPSLGLDELAAMAGAILNLEGIESTVDFLVAWQPKQCIYEITAKLAKSLVDAGRIDDVRALMQEACEEPHIVVGCCEQLIGACMVPDGEDLGFTLQFISDSADLIEMPTSRDLHEQRHHLPLVAFCEAAAANNLDRDRILEALRKICEQAEIRNVSYFRPEPRTAFFRAHSLMMALSGQADFKATEIWKSICREPEDRANSRRDELPKLFGEYLFPWFLRRAQTLVGLPRSEEIHETPTGRELAYKNHDAHLIGYEAACVWVEVLGFSKDVTESEFSQFRSRLLKKPGERLRMVDTIHLARIIYRHEHLSPVGDEIEEFFHRFVRVVDGEPDGESSDDQVCFAKAIFPVSKPDAEAHFGRAIEATSKFGYELNERWSAILAVATRTASDEVVPQELCQRFFLSAEVVAEGIAREKYWDRCETFAIGVEMNLTVALAAWSRWRDRRLISYRPTLLSMARRAIQREILPPATVWPLTAFLECNASAELHTECIAAETESSVREAMKAVASRDLRLAGAPRSDFETLSRVVGDLPELSEVPTRLGKRASDLLPENSHNRDTREQEFDDHVALLLERCDIPSREGLRRAIKGWRQIPGARYSERFWSIVVKAVPRSQRKLFLDNLMAINEFDFYDLTNLLSEIRHWKKSASIQDCWPGFLEEMGARFPESVFSLGSMEYHLDSGNILATEFECLQRGVFTAFAETTKLHKGTVFLGFVTQCVARLTGEEARELLDFSLGRMELHIADDFGEGRLKIPEDKLYPVSGLLWSCLGSPYATQRWQAMHAVRRLFQTKNQFEIDHLFGRMNTGEVGIYGCAQYDFYLLHARLYLLTALNRAAMDDCELLEKHLGTLQNLARSGPTHLLIQRTASEICLKIAQRDSSLLTLDEFKELSLIGHSPYPLEKTTSRSDLKDAPWESPKTPGGEFRHHFSNDFGWYWFPQLRTLFGIGQQHIEYLAKRFIETSLEKPEESHSGWRRDKRSGSRSNHRSRSENFQHSHGSYPSADTLDFYCTYHSFLHSAARLLETTPVIRDELYSDYERDPLNSWLRRHKLTLNDGTWLCDRRDPAPRTRRKWTSEASSKDWKTNVAEEEFYEILHKSMGTRDWVVLHGNWTDCNSGAVETLRVKSALAHPETSAALGRFLSCQDSPYDIHLPGFSDDESTFDELPFVLRGIVQRSPEESVGLSSLDPYAGDLPFPPLEIGGRIAESLNIESDSQAREWRKLDSGTVVMKSEIWNQEGDETGKIYPSGQRIGAEQSLLTELCEKTNMDLVFCVEIHRHYERESSGYYNEEKDEHGQGLHFKIFILSSDGKIREAQGND</sequence>
<dbReference type="InterPro" id="IPR027417">
    <property type="entry name" value="P-loop_NTPase"/>
</dbReference>
<accession>A0ABT3GL51</accession>
<evidence type="ECO:0000313" key="3">
    <source>
        <dbReference type="Proteomes" id="UP001320876"/>
    </source>
</evidence>
<keyword evidence="3" id="KW-1185">Reference proteome</keyword>
<evidence type="ECO:0000313" key="2">
    <source>
        <dbReference type="EMBL" id="MCW1924244.1"/>
    </source>
</evidence>
<dbReference type="RefSeq" id="WP_264488352.1">
    <property type="nucleotide sequence ID" value="NZ_JAPDDT010000007.1"/>
</dbReference>